<dbReference type="STRING" id="316067.Geob_0729"/>
<dbReference type="RefSeq" id="WP_012645820.1">
    <property type="nucleotide sequence ID" value="NC_011979.1"/>
</dbReference>
<dbReference type="eggNOG" id="COG1846">
    <property type="taxonomic scope" value="Bacteria"/>
</dbReference>
<evidence type="ECO:0000259" key="4">
    <source>
        <dbReference type="PROSITE" id="PS50995"/>
    </source>
</evidence>
<reference evidence="5 6" key="1">
    <citation type="submission" date="2009-01" db="EMBL/GenBank/DDBJ databases">
        <title>Complete sequence of Geobacter sp. FRC-32.</title>
        <authorList>
            <consortium name="US DOE Joint Genome Institute"/>
            <person name="Lucas S."/>
            <person name="Copeland A."/>
            <person name="Lapidus A."/>
            <person name="Glavina del Rio T."/>
            <person name="Dalin E."/>
            <person name="Tice H."/>
            <person name="Bruce D."/>
            <person name="Goodwin L."/>
            <person name="Pitluck S."/>
            <person name="Saunders E."/>
            <person name="Brettin T."/>
            <person name="Detter J.C."/>
            <person name="Han C."/>
            <person name="Larimer F."/>
            <person name="Land M."/>
            <person name="Hauser L."/>
            <person name="Kyrpides N."/>
            <person name="Ovchinnikova G."/>
            <person name="Kostka J."/>
            <person name="Richardson P."/>
        </authorList>
    </citation>
    <scope>NUCLEOTIDE SEQUENCE [LARGE SCALE GENOMIC DNA]</scope>
    <source>
        <strain evidence="6">DSM 22248 / JCM 15807 / FRC-32</strain>
    </source>
</reference>
<dbReference type="PANTHER" id="PTHR42756:SF1">
    <property type="entry name" value="TRANSCRIPTIONAL REPRESSOR OF EMRAB OPERON"/>
    <property type="match status" value="1"/>
</dbReference>
<dbReference type="PANTHER" id="PTHR42756">
    <property type="entry name" value="TRANSCRIPTIONAL REGULATOR, MARR"/>
    <property type="match status" value="1"/>
</dbReference>
<keyword evidence="6" id="KW-1185">Reference proteome</keyword>
<dbReference type="InterPro" id="IPR036390">
    <property type="entry name" value="WH_DNA-bd_sf"/>
</dbReference>
<dbReference type="SMART" id="SM00347">
    <property type="entry name" value="HTH_MARR"/>
    <property type="match status" value="1"/>
</dbReference>
<proteinExistence type="predicted"/>
<name>B9M121_GEODF</name>
<dbReference type="PRINTS" id="PR00598">
    <property type="entry name" value="HTHMARR"/>
</dbReference>
<feature type="domain" description="HTH marR-type" evidence="4">
    <location>
        <begin position="11"/>
        <end position="144"/>
    </location>
</feature>
<evidence type="ECO:0000313" key="5">
    <source>
        <dbReference type="EMBL" id="ACM19091.1"/>
    </source>
</evidence>
<dbReference type="KEGG" id="geo:Geob_0729"/>
<keyword evidence="3" id="KW-0804">Transcription</keyword>
<dbReference type="GO" id="GO:0003677">
    <property type="term" value="F:DNA binding"/>
    <property type="evidence" value="ECO:0007669"/>
    <property type="project" value="UniProtKB-KW"/>
</dbReference>
<dbReference type="Pfam" id="PF12802">
    <property type="entry name" value="MarR_2"/>
    <property type="match status" value="1"/>
</dbReference>
<dbReference type="HOGENOM" id="CLU_083287_18_2_7"/>
<dbReference type="PROSITE" id="PS50995">
    <property type="entry name" value="HTH_MARR_2"/>
    <property type="match status" value="1"/>
</dbReference>
<evidence type="ECO:0000256" key="1">
    <source>
        <dbReference type="ARBA" id="ARBA00023015"/>
    </source>
</evidence>
<keyword evidence="1" id="KW-0805">Transcription regulation</keyword>
<evidence type="ECO:0000256" key="2">
    <source>
        <dbReference type="ARBA" id="ARBA00023125"/>
    </source>
</evidence>
<dbReference type="GO" id="GO:0003700">
    <property type="term" value="F:DNA-binding transcription factor activity"/>
    <property type="evidence" value="ECO:0007669"/>
    <property type="project" value="InterPro"/>
</dbReference>
<sequence>MHTLHSKAIDRSNLLFHLSRLTRRWRKTLDMEIQAVGLTDATWRPLLHLRLLGDGTRQKDLAASIGIEGPSIVRLLDTLIAKGLIQRVEDATDRRAKLLSLTAEGKSLVARIQKTVTTLENKLLTEFTESDVSQMARLILRLEDNLGNLHRQLNNGKQ</sequence>
<dbReference type="InterPro" id="IPR023187">
    <property type="entry name" value="Tscrpt_reg_MarR-type_CS"/>
</dbReference>
<dbReference type="Proteomes" id="UP000007721">
    <property type="component" value="Chromosome"/>
</dbReference>
<evidence type="ECO:0000313" key="6">
    <source>
        <dbReference type="Proteomes" id="UP000007721"/>
    </source>
</evidence>
<dbReference type="OrthoDB" id="7427954at2"/>
<dbReference type="SUPFAM" id="SSF46785">
    <property type="entry name" value="Winged helix' DNA-binding domain"/>
    <property type="match status" value="1"/>
</dbReference>
<evidence type="ECO:0000256" key="3">
    <source>
        <dbReference type="ARBA" id="ARBA00023163"/>
    </source>
</evidence>
<dbReference type="InterPro" id="IPR000835">
    <property type="entry name" value="HTH_MarR-typ"/>
</dbReference>
<dbReference type="Gene3D" id="1.10.10.10">
    <property type="entry name" value="Winged helix-like DNA-binding domain superfamily/Winged helix DNA-binding domain"/>
    <property type="match status" value="1"/>
</dbReference>
<accession>B9M121</accession>
<dbReference type="EMBL" id="CP001390">
    <property type="protein sequence ID" value="ACM19091.1"/>
    <property type="molecule type" value="Genomic_DNA"/>
</dbReference>
<keyword evidence="2" id="KW-0238">DNA-binding</keyword>
<gene>
    <name evidence="5" type="ordered locus">Geob_0729</name>
</gene>
<organism evidence="5 6">
    <name type="scientific">Geotalea daltonii (strain DSM 22248 / JCM 15807 / FRC-32)</name>
    <name type="common">Geobacter daltonii</name>
    <dbReference type="NCBI Taxonomy" id="316067"/>
    <lineage>
        <taxon>Bacteria</taxon>
        <taxon>Pseudomonadati</taxon>
        <taxon>Thermodesulfobacteriota</taxon>
        <taxon>Desulfuromonadia</taxon>
        <taxon>Geobacterales</taxon>
        <taxon>Geobacteraceae</taxon>
        <taxon>Geotalea</taxon>
    </lineage>
</organism>
<protein>
    <submittedName>
        <fullName evidence="5">Winged helix-turn-helix transcriptional regulator, MarR family</fullName>
    </submittedName>
</protein>
<dbReference type="InterPro" id="IPR036388">
    <property type="entry name" value="WH-like_DNA-bd_sf"/>
</dbReference>
<dbReference type="AlphaFoldDB" id="B9M121"/>
<dbReference type="PROSITE" id="PS01117">
    <property type="entry name" value="HTH_MARR_1"/>
    <property type="match status" value="1"/>
</dbReference>